<keyword evidence="1" id="KW-1133">Transmembrane helix</keyword>
<reference evidence="2 3" key="1">
    <citation type="journal article" date="2015" name="Nature">
        <title>rRNA introns, odd ribosomes, and small enigmatic genomes across a large radiation of phyla.</title>
        <authorList>
            <person name="Brown C.T."/>
            <person name="Hug L.A."/>
            <person name="Thomas B.C."/>
            <person name="Sharon I."/>
            <person name="Castelle C.J."/>
            <person name="Singh A."/>
            <person name="Wilkins M.J."/>
            <person name="Williams K.H."/>
            <person name="Banfield J.F."/>
        </authorList>
    </citation>
    <scope>NUCLEOTIDE SEQUENCE [LARGE SCALE GENOMIC DNA]</scope>
</reference>
<organism evidence="2 3">
    <name type="scientific">Candidatus Gottesmanbacteria bacterium GW2011_GWA2_43_14</name>
    <dbReference type="NCBI Taxonomy" id="1618443"/>
    <lineage>
        <taxon>Bacteria</taxon>
        <taxon>Candidatus Gottesmaniibacteriota</taxon>
    </lineage>
</organism>
<dbReference type="Proteomes" id="UP000034894">
    <property type="component" value="Unassembled WGS sequence"/>
</dbReference>
<gene>
    <name evidence="2" type="ORF">UV73_C0003G0074</name>
</gene>
<comment type="caution">
    <text evidence="2">The sequence shown here is derived from an EMBL/GenBank/DDBJ whole genome shotgun (WGS) entry which is preliminary data.</text>
</comment>
<name>A0A0G1DKP9_9BACT</name>
<accession>A0A0G1DKP9</accession>
<feature type="transmembrane region" description="Helical" evidence="1">
    <location>
        <begin position="63"/>
        <end position="81"/>
    </location>
</feature>
<keyword evidence="1" id="KW-0472">Membrane</keyword>
<feature type="transmembrane region" description="Helical" evidence="1">
    <location>
        <begin position="38"/>
        <end position="56"/>
    </location>
</feature>
<evidence type="ECO:0000313" key="2">
    <source>
        <dbReference type="EMBL" id="KKS98132.1"/>
    </source>
</evidence>
<dbReference type="AlphaFoldDB" id="A0A0G1DKP9"/>
<feature type="transmembrane region" description="Helical" evidence="1">
    <location>
        <begin position="87"/>
        <end position="103"/>
    </location>
</feature>
<sequence length="104" mass="11416">MLLLLITLIILLWLVGFISVPSTSFFTLPVMFLNGRAIGLWDIIIFLVLIWVVGILPQPLKGAVLILLLLWILSLMGIVVISGMGNVLLLLLLAALILHIMGFV</sequence>
<evidence type="ECO:0000313" key="3">
    <source>
        <dbReference type="Proteomes" id="UP000034894"/>
    </source>
</evidence>
<dbReference type="EMBL" id="LCFP01000003">
    <property type="protein sequence ID" value="KKS98132.1"/>
    <property type="molecule type" value="Genomic_DNA"/>
</dbReference>
<proteinExistence type="predicted"/>
<protein>
    <submittedName>
        <fullName evidence="2">Uncharacterized protein</fullName>
    </submittedName>
</protein>
<evidence type="ECO:0000256" key="1">
    <source>
        <dbReference type="SAM" id="Phobius"/>
    </source>
</evidence>
<keyword evidence="1" id="KW-0812">Transmembrane</keyword>